<evidence type="ECO:0000313" key="1">
    <source>
        <dbReference type="EMBL" id="GAH26251.1"/>
    </source>
</evidence>
<gene>
    <name evidence="1" type="ORF">S03H2_00343</name>
</gene>
<dbReference type="AlphaFoldDB" id="X1DYZ2"/>
<comment type="caution">
    <text evidence="1">The sequence shown here is derived from an EMBL/GenBank/DDBJ whole genome shotgun (WGS) entry which is preliminary data.</text>
</comment>
<proteinExistence type="predicted"/>
<name>X1DYZ2_9ZZZZ</name>
<accession>X1DYZ2</accession>
<protein>
    <submittedName>
        <fullName evidence="1">Uncharacterized protein</fullName>
    </submittedName>
</protein>
<dbReference type="EMBL" id="BARU01000052">
    <property type="protein sequence ID" value="GAH26251.1"/>
    <property type="molecule type" value="Genomic_DNA"/>
</dbReference>
<sequence>FKSLFLAVNLFVKNKDLTPVLYKTRRDLHTASQLKLPVHRIYRKGNKNEWR</sequence>
<reference evidence="1" key="1">
    <citation type="journal article" date="2014" name="Front. Microbiol.">
        <title>High frequency of phylogenetically diverse reductive dehalogenase-homologous genes in deep subseafloor sedimentary metagenomes.</title>
        <authorList>
            <person name="Kawai M."/>
            <person name="Futagami T."/>
            <person name="Toyoda A."/>
            <person name="Takaki Y."/>
            <person name="Nishi S."/>
            <person name="Hori S."/>
            <person name="Arai W."/>
            <person name="Tsubouchi T."/>
            <person name="Morono Y."/>
            <person name="Uchiyama I."/>
            <person name="Ito T."/>
            <person name="Fujiyama A."/>
            <person name="Inagaki F."/>
            <person name="Takami H."/>
        </authorList>
    </citation>
    <scope>NUCLEOTIDE SEQUENCE</scope>
    <source>
        <strain evidence="1">Expedition CK06-06</strain>
    </source>
</reference>
<feature type="non-terminal residue" evidence="1">
    <location>
        <position position="1"/>
    </location>
</feature>
<organism evidence="1">
    <name type="scientific">marine sediment metagenome</name>
    <dbReference type="NCBI Taxonomy" id="412755"/>
    <lineage>
        <taxon>unclassified sequences</taxon>
        <taxon>metagenomes</taxon>
        <taxon>ecological metagenomes</taxon>
    </lineage>
</organism>